<dbReference type="Proteomes" id="UP000580474">
    <property type="component" value="Unassembled WGS sequence"/>
</dbReference>
<feature type="compositionally biased region" description="Basic residues" evidence="1">
    <location>
        <begin position="284"/>
        <end position="293"/>
    </location>
</feature>
<protein>
    <submittedName>
        <fullName evidence="2">Uncharacterized protein</fullName>
    </submittedName>
</protein>
<sequence length="299" mass="33411">MINFLVALALCYVLIKIPFWVLSSIKGRGSSLIGGLIRGLIAYKTFGLLRGGGRSGAQKTKSAASAEPVDPYAKARTDARGQYAIPFEGIKRRKPPKPAHQKYAPKQTTPRSRRGPDRQLMLPLDGEWPENKPVLEADGQYRLPMRAQRQPRPKEPVSPLPRKPGRSRQMRFPTDGEWPENKPREGADGQYRLPISVRRQARPAPPSVPPEPKATGRSEQIALPLGRDWPENRPRVGRDGQYRLPLNVRRQSPPRPARPADPPASPPRAPRRRAARQLPLPLKPPRRSLRHPRSSGGPS</sequence>
<proteinExistence type="predicted"/>
<comment type="caution">
    <text evidence="2">The sequence shown here is derived from an EMBL/GenBank/DDBJ whole genome shotgun (WGS) entry which is preliminary data.</text>
</comment>
<dbReference type="EMBL" id="JACHIV010000001">
    <property type="protein sequence ID" value="MBB5070458.1"/>
    <property type="molecule type" value="Genomic_DNA"/>
</dbReference>
<evidence type="ECO:0000256" key="1">
    <source>
        <dbReference type="SAM" id="MobiDB-lite"/>
    </source>
</evidence>
<evidence type="ECO:0000313" key="2">
    <source>
        <dbReference type="EMBL" id="MBB5070458.1"/>
    </source>
</evidence>
<evidence type="ECO:0000313" key="3">
    <source>
        <dbReference type="Proteomes" id="UP000580474"/>
    </source>
</evidence>
<accession>A0A840NJH9</accession>
<feature type="compositionally biased region" description="Basic and acidic residues" evidence="1">
    <location>
        <begin position="228"/>
        <end position="241"/>
    </location>
</feature>
<reference evidence="2 3" key="1">
    <citation type="submission" date="2020-08" db="EMBL/GenBank/DDBJ databases">
        <title>Sequencing the genomes of 1000 actinobacteria strains.</title>
        <authorList>
            <person name="Klenk H.-P."/>
        </authorList>
    </citation>
    <scope>NUCLEOTIDE SEQUENCE [LARGE SCALE GENOMIC DNA]</scope>
    <source>
        <strain evidence="2 3">DSM 45582</strain>
    </source>
</reference>
<gene>
    <name evidence="2" type="ORF">BJ969_003546</name>
</gene>
<dbReference type="AlphaFoldDB" id="A0A840NJH9"/>
<feature type="compositionally biased region" description="Basic residues" evidence="1">
    <location>
        <begin position="91"/>
        <end position="100"/>
    </location>
</feature>
<name>A0A840NJH9_9PSEU</name>
<dbReference type="RefSeq" id="WP_184480006.1">
    <property type="nucleotide sequence ID" value="NZ_JACHIV010000001.1"/>
</dbReference>
<feature type="region of interest" description="Disordered" evidence="1">
    <location>
        <begin position="54"/>
        <end position="299"/>
    </location>
</feature>
<feature type="compositionally biased region" description="Pro residues" evidence="1">
    <location>
        <begin position="253"/>
        <end position="268"/>
    </location>
</feature>
<feature type="compositionally biased region" description="Pro residues" evidence="1">
    <location>
        <begin position="203"/>
        <end position="212"/>
    </location>
</feature>
<keyword evidence="3" id="KW-1185">Reference proteome</keyword>
<organism evidence="2 3">
    <name type="scientific">Saccharopolyspora gloriosae</name>
    <dbReference type="NCBI Taxonomy" id="455344"/>
    <lineage>
        <taxon>Bacteria</taxon>
        <taxon>Bacillati</taxon>
        <taxon>Actinomycetota</taxon>
        <taxon>Actinomycetes</taxon>
        <taxon>Pseudonocardiales</taxon>
        <taxon>Pseudonocardiaceae</taxon>
        <taxon>Saccharopolyspora</taxon>
    </lineage>
</organism>